<feature type="transmembrane region" description="Helical" evidence="1">
    <location>
        <begin position="614"/>
        <end position="635"/>
    </location>
</feature>
<evidence type="ECO:0000256" key="1">
    <source>
        <dbReference type="SAM" id="Phobius"/>
    </source>
</evidence>
<feature type="domain" description="F5/8 type C" evidence="3">
    <location>
        <begin position="195"/>
        <end position="310"/>
    </location>
</feature>
<reference evidence="4 5" key="1">
    <citation type="submission" date="2022-03" db="EMBL/GenBank/DDBJ databases">
        <title>Metagenome-assembled genomes from swine fecal metagenomes.</title>
        <authorList>
            <person name="Holman D.B."/>
            <person name="Kommadath A."/>
        </authorList>
    </citation>
    <scope>NUCLEOTIDE SEQUENCE [LARGE SCALE GENOMIC DNA]</scope>
    <source>
        <strain evidence="4">SUG147</strain>
    </source>
</reference>
<dbReference type="EMBL" id="JALEMU010000111">
    <property type="protein sequence ID" value="MCI5756005.1"/>
    <property type="molecule type" value="Genomic_DNA"/>
</dbReference>
<evidence type="ECO:0000256" key="2">
    <source>
        <dbReference type="SAM" id="SignalP"/>
    </source>
</evidence>
<dbReference type="SUPFAM" id="SSF49344">
    <property type="entry name" value="CBD9-like"/>
    <property type="match status" value="1"/>
</dbReference>
<evidence type="ECO:0000259" key="3">
    <source>
        <dbReference type="Pfam" id="PF00754"/>
    </source>
</evidence>
<gene>
    <name evidence="4" type="ORF">MR241_06900</name>
</gene>
<keyword evidence="1" id="KW-1133">Transmembrane helix</keyword>
<dbReference type="Proteomes" id="UP001139365">
    <property type="component" value="Unassembled WGS sequence"/>
</dbReference>
<dbReference type="SUPFAM" id="SSF49785">
    <property type="entry name" value="Galactose-binding domain-like"/>
    <property type="match status" value="2"/>
</dbReference>
<sequence length="641" mass="70734">MKKKLTALILAVTLLAVFLPVLSASAENGKIKLTCVEGTPSQHGLPPENCFDGDDHTKWCVTGNAVYVIFKAEKATKIAGYSLTTAEDNNIAVGRNPRDWTFSGSNDGENWTVLDTRTGCRKMKDVNFTAYIFGAEAKEAYQYFKLDVTRVVNGSCIQLSEIGLVTDPSLIPADDKEQEEETYPSGLKFIDGTESPYGCPPENLVDGMTQTKWCHSEQTSFVTFESITPVAIAGYKLVTADDNNTSPGRNPKDWTLYGSNDLESWQIIDQVKNDNKMRDVNFTPFSYKLKKQAPEYRYFRLEVTRIANGQCLQLSEIQLVTDPDELEDVAEAENFPVGEVIVPYKTATVDGVVSEGEWDGATALVLNVEDTRGWYDNGAGIVGDTSVLSSHTNKDFTSSVRLMYADGYLYYLEERTDTTPFYGSSNELRAYCQDSTLFWLYNSKTKMAPDVFSVFAKNSDYNDGKPYIVYAAGNNQDGAIELNIEIQSTVTENGFVIEAKIPLSETTVSEKDLALGYIRCTFCSVNIFNQGFSGNAEELWTGFGYQAQYTGVEQWRYSPSVVLTGREYDYQPDTEPEEDDEWETDPGVNTETKAAAASGTAVTDAPGEKESGGLIWYIVAGAAVVIIAACVIAILKTGKKK</sequence>
<accession>A0AAE3FIA4</accession>
<keyword evidence="1" id="KW-0812">Transmembrane</keyword>
<dbReference type="AlphaFoldDB" id="A0AAE3FIA4"/>
<feature type="domain" description="F5/8 type C" evidence="3">
    <location>
        <begin position="42"/>
        <end position="154"/>
    </location>
</feature>
<comment type="caution">
    <text evidence="4">The sequence shown here is derived from an EMBL/GenBank/DDBJ whole genome shotgun (WGS) entry which is preliminary data.</text>
</comment>
<dbReference type="InterPro" id="IPR008979">
    <property type="entry name" value="Galactose-bd-like_sf"/>
</dbReference>
<organism evidence="4 5">
    <name type="scientific">Candidatus Colimorpha enterica</name>
    <dbReference type="NCBI Taxonomy" id="3083063"/>
    <lineage>
        <taxon>Bacteria</taxon>
        <taxon>Pseudomonadati</taxon>
        <taxon>Bacteroidota</taxon>
        <taxon>Bacteroidia</taxon>
        <taxon>Bacteroidales</taxon>
        <taxon>Candidatus Colimorpha</taxon>
    </lineage>
</organism>
<dbReference type="InterPro" id="IPR000421">
    <property type="entry name" value="FA58C"/>
</dbReference>
<feature type="signal peptide" evidence="2">
    <location>
        <begin position="1"/>
        <end position="26"/>
    </location>
</feature>
<feature type="chain" id="PRO_5042281856" evidence="2">
    <location>
        <begin position="27"/>
        <end position="641"/>
    </location>
</feature>
<evidence type="ECO:0000313" key="4">
    <source>
        <dbReference type="EMBL" id="MCI5756005.1"/>
    </source>
</evidence>
<keyword evidence="1" id="KW-0472">Membrane</keyword>
<dbReference type="Gene3D" id="2.60.40.1190">
    <property type="match status" value="1"/>
</dbReference>
<dbReference type="Pfam" id="PF00754">
    <property type="entry name" value="F5_F8_type_C"/>
    <property type="match status" value="2"/>
</dbReference>
<name>A0AAE3FIA4_9BACT</name>
<evidence type="ECO:0000313" key="5">
    <source>
        <dbReference type="Proteomes" id="UP001139365"/>
    </source>
</evidence>
<protein>
    <submittedName>
        <fullName evidence="4">Discoidin domain-containing protein</fullName>
    </submittedName>
</protein>
<dbReference type="Gene3D" id="2.60.120.260">
    <property type="entry name" value="Galactose-binding domain-like"/>
    <property type="match status" value="2"/>
</dbReference>
<keyword evidence="2" id="KW-0732">Signal</keyword>
<proteinExistence type="predicted"/>